<dbReference type="Gene3D" id="1.25.40.10">
    <property type="entry name" value="Tetratricopeptide repeat domain"/>
    <property type="match status" value="1"/>
</dbReference>
<organism evidence="2 3">
    <name type="scientific">Camellia sinensis var. sinensis</name>
    <name type="common">China tea</name>
    <dbReference type="NCBI Taxonomy" id="542762"/>
    <lineage>
        <taxon>Eukaryota</taxon>
        <taxon>Viridiplantae</taxon>
        <taxon>Streptophyta</taxon>
        <taxon>Embryophyta</taxon>
        <taxon>Tracheophyta</taxon>
        <taxon>Spermatophyta</taxon>
        <taxon>Magnoliopsida</taxon>
        <taxon>eudicotyledons</taxon>
        <taxon>Gunneridae</taxon>
        <taxon>Pentapetalae</taxon>
        <taxon>asterids</taxon>
        <taxon>Ericales</taxon>
        <taxon>Theaceae</taxon>
        <taxon>Camellia</taxon>
    </lineage>
</organism>
<dbReference type="PANTHER" id="PTHR46111:SF1">
    <property type="entry name" value="RIBOSOMAL RNA SMALL SUBUNIT METHYLTRANSFERASE I"/>
    <property type="match status" value="1"/>
</dbReference>
<gene>
    <name evidence="2" type="ORF">TEA_015119</name>
</gene>
<dbReference type="AlphaFoldDB" id="A0A4S4EXM5"/>
<dbReference type="EMBL" id="SDRB02001435">
    <property type="protein sequence ID" value="THG21344.1"/>
    <property type="molecule type" value="Genomic_DNA"/>
</dbReference>
<proteinExistence type="predicted"/>
<dbReference type="PANTHER" id="PTHR46111">
    <property type="entry name" value="RIBOSOMAL RNA SMALL SUBUNIT METHYLTRANSFERASE I"/>
    <property type="match status" value="1"/>
</dbReference>
<name>A0A4S4EXM5_CAMSN</name>
<dbReference type="SUPFAM" id="SSF53790">
    <property type="entry name" value="Tetrapyrrole methylase"/>
    <property type="match status" value="1"/>
</dbReference>
<comment type="caution">
    <text evidence="2">The sequence shown here is derived from an EMBL/GenBank/DDBJ whole genome shotgun (WGS) entry which is preliminary data.</text>
</comment>
<keyword evidence="3" id="KW-1185">Reference proteome</keyword>
<dbReference type="Gene3D" id="3.30.950.10">
    <property type="entry name" value="Methyltransferase, Cobalt-precorrin-4 Transmethylase, Domain 2"/>
    <property type="match status" value="1"/>
</dbReference>
<dbReference type="InterPro" id="IPR011990">
    <property type="entry name" value="TPR-like_helical_dom_sf"/>
</dbReference>
<evidence type="ECO:0000313" key="3">
    <source>
        <dbReference type="Proteomes" id="UP000306102"/>
    </source>
</evidence>
<accession>A0A4S4EXM5</accession>
<dbReference type="STRING" id="542762.A0A4S4EXM5"/>
<reference evidence="2 3" key="1">
    <citation type="journal article" date="2018" name="Proc. Natl. Acad. Sci. U.S.A.">
        <title>Draft genome sequence of Camellia sinensis var. sinensis provides insights into the evolution of the tea genome and tea quality.</title>
        <authorList>
            <person name="Wei C."/>
            <person name="Yang H."/>
            <person name="Wang S."/>
            <person name="Zhao J."/>
            <person name="Liu C."/>
            <person name="Gao L."/>
            <person name="Xia E."/>
            <person name="Lu Y."/>
            <person name="Tai Y."/>
            <person name="She G."/>
            <person name="Sun J."/>
            <person name="Cao H."/>
            <person name="Tong W."/>
            <person name="Gao Q."/>
            <person name="Li Y."/>
            <person name="Deng W."/>
            <person name="Jiang X."/>
            <person name="Wang W."/>
            <person name="Chen Q."/>
            <person name="Zhang S."/>
            <person name="Li H."/>
            <person name="Wu J."/>
            <person name="Wang P."/>
            <person name="Li P."/>
            <person name="Shi C."/>
            <person name="Zheng F."/>
            <person name="Jian J."/>
            <person name="Huang B."/>
            <person name="Shan D."/>
            <person name="Shi M."/>
            <person name="Fang C."/>
            <person name="Yue Y."/>
            <person name="Li F."/>
            <person name="Li D."/>
            <person name="Wei S."/>
            <person name="Han B."/>
            <person name="Jiang C."/>
            <person name="Yin Y."/>
            <person name="Xia T."/>
            <person name="Zhang Z."/>
            <person name="Bennetzen J.L."/>
            <person name="Zhao S."/>
            <person name="Wan X."/>
        </authorList>
    </citation>
    <scope>NUCLEOTIDE SEQUENCE [LARGE SCALE GENOMIC DNA]</scope>
    <source>
        <strain evidence="3">cv. Shuchazao</strain>
        <tissue evidence="2">Leaf</tissue>
    </source>
</reference>
<feature type="compositionally biased region" description="Low complexity" evidence="1">
    <location>
        <begin position="245"/>
        <end position="278"/>
    </location>
</feature>
<sequence length="278" mass="30662">MNVEQRSKIKTPKARKQMNKEQAVLKRLQQGEIVAQICDAETPGISDPGLATDEFTFVGFLPKHAGSRKERLIVSAKEVATQIFYVLPHKLHQFVEEASSIFGGCRQCAIAREMTKIHEEKFTMLLVIYPANLGCIYEFWCGTLEEAKGAFLTRQPKGEITFLIEGKANCVVEAPFESQLENELRELISGGQCLSSAIVFYELAFHFNPHCAEACNNLGVIYKDRDNLDKAVESPLSEPEPEPEPVSSSVSASELASASPPLLEPKPASSPLSDDSKC</sequence>
<feature type="region of interest" description="Disordered" evidence="1">
    <location>
        <begin position="231"/>
        <end position="278"/>
    </location>
</feature>
<dbReference type="SUPFAM" id="SSF48452">
    <property type="entry name" value="TPR-like"/>
    <property type="match status" value="1"/>
</dbReference>
<dbReference type="InterPro" id="IPR035996">
    <property type="entry name" value="4pyrrol_Methylase_sf"/>
</dbReference>
<evidence type="ECO:0000313" key="2">
    <source>
        <dbReference type="EMBL" id="THG21344.1"/>
    </source>
</evidence>
<dbReference type="InterPro" id="IPR008189">
    <property type="entry name" value="rRNA_ssu_MeTfrase_I"/>
</dbReference>
<evidence type="ECO:0000256" key="1">
    <source>
        <dbReference type="SAM" id="MobiDB-lite"/>
    </source>
</evidence>
<dbReference type="GO" id="GO:0008168">
    <property type="term" value="F:methyltransferase activity"/>
    <property type="evidence" value="ECO:0007669"/>
    <property type="project" value="InterPro"/>
</dbReference>
<dbReference type="Proteomes" id="UP000306102">
    <property type="component" value="Unassembled WGS sequence"/>
</dbReference>
<dbReference type="InterPro" id="IPR014776">
    <property type="entry name" value="4pyrrole_Mease_sub2"/>
</dbReference>
<protein>
    <submittedName>
        <fullName evidence="2">Uncharacterized protein</fullName>
    </submittedName>
</protein>